<evidence type="ECO:0000313" key="2">
    <source>
        <dbReference type="EMBL" id="ADR18761.1"/>
    </source>
</evidence>
<dbReference type="STRING" id="768670.Calni_0850"/>
<dbReference type="HOGENOM" id="CLU_414302_0_0_0"/>
<dbReference type="KEGG" id="cni:Calni_0850"/>
<dbReference type="RefSeq" id="WP_013450974.1">
    <property type="nucleotide sequence ID" value="NC_014758.1"/>
</dbReference>
<evidence type="ECO:0008006" key="4">
    <source>
        <dbReference type="Google" id="ProtNLM"/>
    </source>
</evidence>
<name>E4TH67_CALNY</name>
<evidence type="ECO:0000313" key="3">
    <source>
        <dbReference type="Proteomes" id="UP000007039"/>
    </source>
</evidence>
<reference key="1">
    <citation type="submission" date="2010-11" db="EMBL/GenBank/DDBJ databases">
        <title>The complete genome of chromosome of Calditerrivibrio nitroreducens DSM 19672.</title>
        <authorList>
            <consortium name="US DOE Joint Genome Institute (JGI-PGF)"/>
            <person name="Lucas S."/>
            <person name="Copeland A."/>
            <person name="Lapidus A."/>
            <person name="Bruce D."/>
            <person name="Goodwin L."/>
            <person name="Pitluck S."/>
            <person name="Kyrpides N."/>
            <person name="Mavromatis K."/>
            <person name="Ivanova N."/>
            <person name="Mikhailova N."/>
            <person name="Zeytun A."/>
            <person name="Brettin T."/>
            <person name="Detter J.C."/>
            <person name="Tapia R."/>
            <person name="Han C."/>
            <person name="Land M."/>
            <person name="Hauser L."/>
            <person name="Markowitz V."/>
            <person name="Cheng J.-F."/>
            <person name="Hugenholtz P."/>
            <person name="Woyke T."/>
            <person name="Wu D."/>
            <person name="Spring S."/>
            <person name="Schroeder M."/>
            <person name="Brambilla E."/>
            <person name="Klenk H.-P."/>
            <person name="Eisen J.A."/>
        </authorList>
    </citation>
    <scope>NUCLEOTIDE SEQUENCE [LARGE SCALE GENOMIC DNA]</scope>
    <source>
        <strain>DSM 19672</strain>
    </source>
</reference>
<reference evidence="2 3" key="2">
    <citation type="journal article" date="2011" name="Stand. Genomic Sci.">
        <title>Complete genome sequence of Calditerrivibrio nitroreducens type strain (Yu37-1).</title>
        <authorList>
            <person name="Pitluck S."/>
            <person name="Sikorski J."/>
            <person name="Zeytun A."/>
            <person name="Lapidus A."/>
            <person name="Nolan M."/>
            <person name="Lucas S."/>
            <person name="Hammon N."/>
            <person name="Deshpande S."/>
            <person name="Cheng J.F."/>
            <person name="Tapia R."/>
            <person name="Han C."/>
            <person name="Goodwin L."/>
            <person name="Liolios K."/>
            <person name="Pagani I."/>
            <person name="Ivanova N."/>
            <person name="Mavromatis K."/>
            <person name="Pati A."/>
            <person name="Chen A."/>
            <person name="Palaniappan K."/>
            <person name="Hauser L."/>
            <person name="Chang Y.J."/>
            <person name="Jeffries C.D."/>
            <person name="Detter J.C."/>
            <person name="Brambilla E."/>
            <person name="Djao O.D."/>
            <person name="Rohde M."/>
            <person name="Spring S."/>
            <person name="Goker M."/>
            <person name="Woyke T."/>
            <person name="Bristow J."/>
            <person name="Eisen J.A."/>
            <person name="Markowitz V."/>
            <person name="Hugenholtz P."/>
            <person name="Kyrpides N.C."/>
            <person name="Klenk H.P."/>
            <person name="Land M."/>
        </authorList>
    </citation>
    <scope>NUCLEOTIDE SEQUENCE [LARGE SCALE GENOMIC DNA]</scope>
    <source>
        <strain evidence="3">DSM 19672 / NBRC 101217 / Yu37-1</strain>
    </source>
</reference>
<feature type="coiled-coil region" evidence="1">
    <location>
        <begin position="138"/>
        <end position="168"/>
    </location>
</feature>
<organism evidence="2 3">
    <name type="scientific">Calditerrivibrio nitroreducens (strain DSM 19672 / NBRC 101217 / Yu37-1)</name>
    <dbReference type="NCBI Taxonomy" id="768670"/>
    <lineage>
        <taxon>Bacteria</taxon>
        <taxon>Pseudomonadati</taxon>
        <taxon>Deferribacterota</taxon>
        <taxon>Deferribacteres</taxon>
        <taxon>Deferribacterales</taxon>
        <taxon>Calditerrivibrionaceae</taxon>
    </lineage>
</organism>
<dbReference type="EMBL" id="CP002347">
    <property type="protein sequence ID" value="ADR18761.1"/>
    <property type="molecule type" value="Genomic_DNA"/>
</dbReference>
<dbReference type="InterPro" id="IPR011990">
    <property type="entry name" value="TPR-like_helical_dom_sf"/>
</dbReference>
<dbReference type="AlphaFoldDB" id="E4TH67"/>
<dbReference type="Gene3D" id="1.25.40.10">
    <property type="entry name" value="Tetratricopeptide repeat domain"/>
    <property type="match status" value="1"/>
</dbReference>
<keyword evidence="3" id="KW-1185">Reference proteome</keyword>
<gene>
    <name evidence="2" type="ordered locus">Calni_0850</name>
</gene>
<feature type="coiled-coil region" evidence="1">
    <location>
        <begin position="401"/>
        <end position="435"/>
    </location>
</feature>
<keyword evidence="1" id="KW-0175">Coiled coil</keyword>
<dbReference type="Proteomes" id="UP000007039">
    <property type="component" value="Chromosome"/>
</dbReference>
<protein>
    <recommendedName>
        <fullName evidence="4">Tetratricopeptide TPR_1 repeat-containing protein</fullName>
    </recommendedName>
</protein>
<sequence length="662" mass="76388" precursor="true">MIPKLSVIITLILLLLLPLNNSFASEPVVIISEGEYVMGSGESMEVAYDKAKRAASQKAAEQAGAYVKSYTKVKNLALENDFIEVIANHSMKIEVIEKKKTVLGDVDAIRFYVKIKATMSQEEIENNLKKVMQDQSIVDAYNRLKSDFEKQNKEIERLKRQLELATGGDKQKIAKLISEEEKKYKANLWLERAQQIPWLGTEEKLKAYEKALELNPDLPQAYLGIAKVMEDKYIGEPSSDKEKEDKLDALRDAVESINRAVAIDENYAEAYATRADILYKIKWLDKEGNENDYNEKILKDINRALALNAPNKLELYKLQALISSDRLQNAVSELIKERRFSDSDQELIDDYTKKALMEFEKASSFCDKKDLECLSGFYRLISNNVFYLAHTYFAWCCKEKANNYLEKMKNYEQKAQEIEYQHKEAKEKKLQEEDKELNHTEYGKIEHYLYGEGWAERVTGVSFNEIEAKNEEEKEKIAKQIKSRIEKKIASGSATAEEFLFMSFRVDSPLKEDYFNKGISLLEKRNPQGIDALLIVYLYIYRFVDDDVKISYFKKAKEIVDKNLPHAQKSLSIDESISLASEMGTAKDDDETHANVIKKLGKLTRQQAEAFFWFSFAAQISLQKAEIYEKLDLLQKAREEYLYLCNTFKDQGACKNAERLKK</sequence>
<dbReference type="eggNOG" id="COG1750">
    <property type="taxonomic scope" value="Bacteria"/>
</dbReference>
<proteinExistence type="predicted"/>
<accession>E4TH67</accession>
<dbReference type="SUPFAM" id="SSF48452">
    <property type="entry name" value="TPR-like"/>
    <property type="match status" value="1"/>
</dbReference>
<evidence type="ECO:0000256" key="1">
    <source>
        <dbReference type="SAM" id="Coils"/>
    </source>
</evidence>